<dbReference type="Pfam" id="PF07693">
    <property type="entry name" value="KAP_NTPase"/>
    <property type="match status" value="1"/>
</dbReference>
<accession>A0ABQ1V8J7</accession>
<dbReference type="EMBL" id="BMIU01000021">
    <property type="protein sequence ID" value="GGF44242.1"/>
    <property type="molecule type" value="Genomic_DNA"/>
</dbReference>
<sequence length="721" mass="85478">MKYRKNKDIDGSLKNKSPSFSKGFVEDNPILDISNDSFNRISLAVEISNLITLTENQKSFAIGVNGPYGSGKTSFLNLLSIETKKASSENVAVINFNPWDVDPAEEIQRMFFDELIESLSSIDPNFSSILYSYSRKVIKSDSSLSGPLGRVNLLSHFLLSEPIDDRKKVDECLESWDRKVIVFIDDVDRLHSDEIKEVLRLIRNTANFRNFFYVVAYDRNYVINSLKEFNTKGYLTYLEKIFQLEIPLPKLEEVQLFSLLKENLEKVLDDEDFIELQEKIFPKYFESDYDKNLKGVFNSPRDVIRFINSVLVTYHKIKKEVLFTDYFLNELLKFKYPMFHDMIYDHSESYLVKKPYNILNKTRYILARNDEKAEWSKILERVRSENEDQFNLTSLITVEYILSELYPNVFDANRKGNESINNPQFFPLYYRYHLNSYTLSEYSFKHEIKNYNGSFFKYIDECFDKGLERELMLRIFDEKVPTNKAGFIKHLHYLFRIGSKFSSIHGTTSFYYGELIRILEDISGDTVKKVFQGNKDKYLKFVQDFFKEARQYSPFFVNQLIFEIKRKDVVEKIGTEEFFTNIQLNYFRDLITSNHQLSEDVVWLFWGLRNFELSEESDKKQIFGVFVPEAVNILLKNIEECDLTYFLKSIIERTLWEEEEYRITNMAFDEIFEKPSDLEEIVKGNEHTDKLVKDEFLSFFKKYESNKFRPVEYNFQTILKK</sequence>
<comment type="caution">
    <text evidence="2">The sequence shown here is derived from an EMBL/GenBank/DDBJ whole genome shotgun (WGS) entry which is preliminary data.</text>
</comment>
<keyword evidence="3" id="KW-1185">Reference proteome</keyword>
<name>A0ABQ1V8J7_9BACT</name>
<dbReference type="InterPro" id="IPR052754">
    <property type="entry name" value="NTPase_KAP_P-loop"/>
</dbReference>
<organism evidence="2 3">
    <name type="scientific">Echinicola rosea</name>
    <dbReference type="NCBI Taxonomy" id="1807691"/>
    <lineage>
        <taxon>Bacteria</taxon>
        <taxon>Pseudomonadati</taxon>
        <taxon>Bacteroidota</taxon>
        <taxon>Cytophagia</taxon>
        <taxon>Cytophagales</taxon>
        <taxon>Cyclobacteriaceae</taxon>
        <taxon>Echinicola</taxon>
    </lineage>
</organism>
<dbReference type="PANTHER" id="PTHR22674:SF6">
    <property type="entry name" value="NTPASE KAP FAMILY P-LOOP DOMAIN-CONTAINING PROTEIN 1"/>
    <property type="match status" value="1"/>
</dbReference>
<reference evidence="3" key="1">
    <citation type="journal article" date="2019" name="Int. J. Syst. Evol. Microbiol.">
        <title>The Global Catalogue of Microorganisms (GCM) 10K type strain sequencing project: providing services to taxonomists for standard genome sequencing and annotation.</title>
        <authorList>
            <consortium name="The Broad Institute Genomics Platform"/>
            <consortium name="The Broad Institute Genome Sequencing Center for Infectious Disease"/>
            <person name="Wu L."/>
            <person name="Ma J."/>
        </authorList>
    </citation>
    <scope>NUCLEOTIDE SEQUENCE [LARGE SCALE GENOMIC DNA]</scope>
    <source>
        <strain evidence="3">CGMCC 1.15407</strain>
    </source>
</reference>
<proteinExistence type="predicted"/>
<dbReference type="Proteomes" id="UP000647339">
    <property type="component" value="Unassembled WGS sequence"/>
</dbReference>
<evidence type="ECO:0000313" key="3">
    <source>
        <dbReference type="Proteomes" id="UP000647339"/>
    </source>
</evidence>
<feature type="domain" description="KAP NTPase" evidence="1">
    <location>
        <begin position="44"/>
        <end position="315"/>
    </location>
</feature>
<evidence type="ECO:0000313" key="2">
    <source>
        <dbReference type="EMBL" id="GGF44242.1"/>
    </source>
</evidence>
<gene>
    <name evidence="2" type="ORF">GCM10011339_35920</name>
</gene>
<dbReference type="InterPro" id="IPR027417">
    <property type="entry name" value="P-loop_NTPase"/>
</dbReference>
<dbReference type="InterPro" id="IPR011646">
    <property type="entry name" value="KAP_P-loop"/>
</dbReference>
<evidence type="ECO:0000259" key="1">
    <source>
        <dbReference type="Pfam" id="PF07693"/>
    </source>
</evidence>
<dbReference type="PANTHER" id="PTHR22674">
    <property type="entry name" value="NTPASE, KAP FAMILY P-LOOP DOMAIN-CONTAINING 1"/>
    <property type="match status" value="1"/>
</dbReference>
<dbReference type="SUPFAM" id="SSF52540">
    <property type="entry name" value="P-loop containing nucleoside triphosphate hydrolases"/>
    <property type="match status" value="1"/>
</dbReference>
<dbReference type="Gene3D" id="3.40.50.300">
    <property type="entry name" value="P-loop containing nucleotide triphosphate hydrolases"/>
    <property type="match status" value="1"/>
</dbReference>
<protein>
    <recommendedName>
        <fullName evidence="1">KAP NTPase domain-containing protein</fullName>
    </recommendedName>
</protein>